<dbReference type="InterPro" id="IPR036412">
    <property type="entry name" value="HAD-like_sf"/>
</dbReference>
<dbReference type="Gene3D" id="3.40.50.1000">
    <property type="entry name" value="HAD superfamily/HAD-like"/>
    <property type="match status" value="1"/>
</dbReference>
<feature type="domain" description="P-type ATPase A" evidence="11">
    <location>
        <begin position="121"/>
        <end position="220"/>
    </location>
</feature>
<evidence type="ECO:0000256" key="3">
    <source>
        <dbReference type="ARBA" id="ARBA00022692"/>
    </source>
</evidence>
<feature type="transmembrane region" description="Helical" evidence="10">
    <location>
        <begin position="566"/>
        <end position="585"/>
    </location>
</feature>
<dbReference type="SUPFAM" id="SSF81665">
    <property type="entry name" value="Calcium ATPase, transmembrane domain M"/>
    <property type="match status" value="1"/>
</dbReference>
<comment type="subcellular location">
    <subcellularLocation>
        <location evidence="10">Cell membrane</location>
    </subcellularLocation>
    <subcellularLocation>
        <location evidence="1">Membrane</location>
    </subcellularLocation>
</comment>
<keyword evidence="5" id="KW-1278">Translocase</keyword>
<dbReference type="PANTHER" id="PTHR48085:SF5">
    <property type="entry name" value="CADMIUM_ZINC-TRANSPORTING ATPASE HMA4-RELATED"/>
    <property type="match status" value="1"/>
</dbReference>
<keyword evidence="6 10" id="KW-1133">Transmembrane helix</keyword>
<keyword evidence="3 10" id="KW-0812">Transmembrane</keyword>
<reference evidence="12" key="1">
    <citation type="submission" date="2022-08" db="EMBL/GenBank/DDBJ databases">
        <authorList>
            <person name="Li F."/>
        </authorList>
    </citation>
    <scope>NUCLEOTIDE SEQUENCE</scope>
    <source>
        <strain evidence="12">MQZ15Z-1</strain>
    </source>
</reference>
<dbReference type="Gene3D" id="3.40.1110.10">
    <property type="entry name" value="Calcium-transporting ATPase, cytoplasmic domain N"/>
    <property type="match status" value="1"/>
</dbReference>
<dbReference type="InterPro" id="IPR027256">
    <property type="entry name" value="P-typ_ATPase_IB"/>
</dbReference>
<dbReference type="PROSITE" id="PS00154">
    <property type="entry name" value="ATPASE_E1_E2"/>
    <property type="match status" value="1"/>
</dbReference>
<feature type="transmembrane region" description="Helical" evidence="10">
    <location>
        <begin position="71"/>
        <end position="99"/>
    </location>
</feature>
<keyword evidence="13" id="KW-1185">Reference proteome</keyword>
<gene>
    <name evidence="12" type="ORF">NVS89_00500</name>
</gene>
<dbReference type="InterPro" id="IPR018303">
    <property type="entry name" value="ATPase_P-typ_P_site"/>
</dbReference>
<comment type="catalytic activity">
    <reaction evidence="9">
        <text>Zn(2+)(in) + ATP + H2O = Zn(2+)(out) + ADP + phosphate + H(+)</text>
        <dbReference type="Rhea" id="RHEA:20621"/>
        <dbReference type="ChEBI" id="CHEBI:15377"/>
        <dbReference type="ChEBI" id="CHEBI:15378"/>
        <dbReference type="ChEBI" id="CHEBI:29105"/>
        <dbReference type="ChEBI" id="CHEBI:30616"/>
        <dbReference type="ChEBI" id="CHEBI:43474"/>
        <dbReference type="ChEBI" id="CHEBI:456216"/>
        <dbReference type="EC" id="7.2.2.12"/>
    </reaction>
</comment>
<evidence type="ECO:0000313" key="12">
    <source>
        <dbReference type="EMBL" id="MCS0493557.1"/>
    </source>
</evidence>
<dbReference type="Pfam" id="PF00702">
    <property type="entry name" value="Hydrolase"/>
    <property type="match status" value="1"/>
</dbReference>
<protein>
    <recommendedName>
        <fullName evidence="8">P-type Zn(2+) transporter</fullName>
        <ecNumber evidence="8">7.2.2.12</ecNumber>
    </recommendedName>
</protein>
<dbReference type="SFLD" id="SFLDG00002">
    <property type="entry name" value="C1.7:_P-type_atpase_like"/>
    <property type="match status" value="1"/>
</dbReference>
<dbReference type="GO" id="GO:0005886">
    <property type="term" value="C:plasma membrane"/>
    <property type="evidence" value="ECO:0007669"/>
    <property type="project" value="UniProtKB-SubCell"/>
</dbReference>
<dbReference type="GO" id="GO:0046872">
    <property type="term" value="F:metal ion binding"/>
    <property type="evidence" value="ECO:0007669"/>
    <property type="project" value="UniProtKB-KW"/>
</dbReference>
<evidence type="ECO:0000256" key="7">
    <source>
        <dbReference type="ARBA" id="ARBA00023136"/>
    </source>
</evidence>
<dbReference type="RefSeq" id="WP_258730502.1">
    <property type="nucleotide sequence ID" value="NZ_JANTHZ010000001.1"/>
</dbReference>
<dbReference type="InterPro" id="IPR051014">
    <property type="entry name" value="Cation_Transport_ATPase_IB"/>
</dbReference>
<dbReference type="SUPFAM" id="SSF56784">
    <property type="entry name" value="HAD-like"/>
    <property type="match status" value="1"/>
</dbReference>
<dbReference type="PRINTS" id="PR00119">
    <property type="entry name" value="CATATPASE"/>
</dbReference>
<dbReference type="GO" id="GO:0005524">
    <property type="term" value="F:ATP binding"/>
    <property type="evidence" value="ECO:0007669"/>
    <property type="project" value="UniProtKB-UniRule"/>
</dbReference>
<dbReference type="InterPro" id="IPR044492">
    <property type="entry name" value="P_typ_ATPase_HD_dom"/>
</dbReference>
<name>A0A9X2P7A6_9HYPH</name>
<dbReference type="GO" id="GO:0016463">
    <property type="term" value="F:P-type zinc transporter activity"/>
    <property type="evidence" value="ECO:0007669"/>
    <property type="project" value="UniProtKB-EC"/>
</dbReference>
<evidence type="ECO:0000256" key="1">
    <source>
        <dbReference type="ARBA" id="ARBA00004370"/>
    </source>
</evidence>
<dbReference type="SFLD" id="SFLDF00027">
    <property type="entry name" value="p-type_atpase"/>
    <property type="match status" value="1"/>
</dbReference>
<keyword evidence="10" id="KW-0547">Nucleotide-binding</keyword>
<evidence type="ECO:0000313" key="13">
    <source>
        <dbReference type="Proteomes" id="UP001151088"/>
    </source>
</evidence>
<comment type="similarity">
    <text evidence="2 10">Belongs to the cation transport ATPase (P-type) (TC 3.A.3) family. Type IB subfamily.</text>
</comment>
<dbReference type="Proteomes" id="UP001151088">
    <property type="component" value="Unassembled WGS sequence"/>
</dbReference>
<dbReference type="NCBIfam" id="TIGR01525">
    <property type="entry name" value="ATPase-IB_hvy"/>
    <property type="match status" value="1"/>
</dbReference>
<dbReference type="EC" id="7.2.2.12" evidence="8"/>
<dbReference type="Pfam" id="PF00122">
    <property type="entry name" value="E1-E2_ATPase"/>
    <property type="match status" value="1"/>
</dbReference>
<dbReference type="GO" id="GO:0016887">
    <property type="term" value="F:ATP hydrolysis activity"/>
    <property type="evidence" value="ECO:0007669"/>
    <property type="project" value="InterPro"/>
</dbReference>
<dbReference type="PANTHER" id="PTHR48085">
    <property type="entry name" value="CADMIUM/ZINC-TRANSPORTING ATPASE HMA2-RELATED"/>
    <property type="match status" value="1"/>
</dbReference>
<evidence type="ECO:0000256" key="9">
    <source>
        <dbReference type="ARBA" id="ARBA00047308"/>
    </source>
</evidence>
<dbReference type="GO" id="GO:0015086">
    <property type="term" value="F:cadmium ion transmembrane transporter activity"/>
    <property type="evidence" value="ECO:0007669"/>
    <property type="project" value="TreeGrafter"/>
</dbReference>
<evidence type="ECO:0000256" key="10">
    <source>
        <dbReference type="RuleBase" id="RU362081"/>
    </source>
</evidence>
<dbReference type="InterPro" id="IPR023214">
    <property type="entry name" value="HAD_sf"/>
</dbReference>
<dbReference type="Gene3D" id="2.70.150.10">
    <property type="entry name" value="Calcium-transporting ATPase, cytoplasmic transduction domain A"/>
    <property type="match status" value="1"/>
</dbReference>
<dbReference type="SFLD" id="SFLDS00003">
    <property type="entry name" value="Haloacid_Dehalogenase"/>
    <property type="match status" value="1"/>
</dbReference>
<evidence type="ECO:0000256" key="6">
    <source>
        <dbReference type="ARBA" id="ARBA00022989"/>
    </source>
</evidence>
<proteinExistence type="inferred from homology"/>
<keyword evidence="7 10" id="KW-0472">Membrane</keyword>
<sequence>MVRLRRVWMSTIRPLLVLIPALGLIAGFSLLAAGHGPAAGAVWALATLPVVGALLAQIVTSLRRGDTGLDIVAALSMGGALLLGEYLAGVVVALMYAGGQYLEAFAERRAQREMEALLERAPRAAMKYGEGGLQEVAIEAVVPGDRVLVRKGEVVPVDGRVAEGLALLDLSALTGEALPVTHGVGGEVPSGALNAGAPFDLVAERPAAESTYAGIVRLVEAARDAKAPIGRLADRYALVFLAVVLVIAGGAYLVSGDPVRALAVLVTATPCPLILAVPVALIAGVSRAAKRGVLVKGGGALEALAGIRTAVVDKTGTLTYGRAGLVRIETFGQASADEVLRLAASVDQASKHVVASALVNAAQARGLALTPPSHVEEAPGEGVEGEVDGHRVRVGGVSYVRRASAGFEEGGSRLPGTLRVAVAVDGRPGGLMLLEDGLRAEAMDALGAWRRQGVSRIVLASGDRRDVAERIGAALGVDAVKAELRPQDKVAIIEEERRRGPVMMLGDGVNDAPALAAATLGVSMGARGAAASSEAADAVLMTDRLDRLGEAMGIARRSLAIARQSVLAGIGLSFLAMGFAAAGLLSPVQGALAQEAIDVAVILNALRALGGQSPAG</sequence>
<dbReference type="NCBIfam" id="TIGR01512">
    <property type="entry name" value="ATPase-IB2_Cd"/>
    <property type="match status" value="1"/>
</dbReference>
<evidence type="ECO:0000256" key="2">
    <source>
        <dbReference type="ARBA" id="ARBA00006024"/>
    </source>
</evidence>
<organism evidence="12 13">
    <name type="scientific">Ancylobacter mangrovi</name>
    <dbReference type="NCBI Taxonomy" id="2972472"/>
    <lineage>
        <taxon>Bacteria</taxon>
        <taxon>Pseudomonadati</taxon>
        <taxon>Pseudomonadota</taxon>
        <taxon>Alphaproteobacteria</taxon>
        <taxon>Hyphomicrobiales</taxon>
        <taxon>Xanthobacteraceae</taxon>
        <taxon>Ancylobacter</taxon>
    </lineage>
</organism>
<dbReference type="AlphaFoldDB" id="A0A9X2P7A6"/>
<accession>A0A9X2P7A6</accession>
<dbReference type="InterPro" id="IPR023299">
    <property type="entry name" value="ATPase_P-typ_cyto_dom_N"/>
</dbReference>
<dbReference type="InterPro" id="IPR001757">
    <property type="entry name" value="P_typ_ATPase"/>
</dbReference>
<evidence type="ECO:0000256" key="8">
    <source>
        <dbReference type="ARBA" id="ARBA00039097"/>
    </source>
</evidence>
<keyword evidence="4 10" id="KW-0479">Metal-binding</keyword>
<dbReference type="EMBL" id="JANTHZ010000001">
    <property type="protein sequence ID" value="MCS0493557.1"/>
    <property type="molecule type" value="Genomic_DNA"/>
</dbReference>
<evidence type="ECO:0000256" key="4">
    <source>
        <dbReference type="ARBA" id="ARBA00022723"/>
    </source>
</evidence>
<dbReference type="InterPro" id="IPR008250">
    <property type="entry name" value="ATPase_P-typ_transduc_dom_A_sf"/>
</dbReference>
<keyword evidence="10" id="KW-1003">Cell membrane</keyword>
<dbReference type="InterPro" id="IPR059000">
    <property type="entry name" value="ATPase_P-type_domA"/>
</dbReference>
<dbReference type="SUPFAM" id="SSF81653">
    <property type="entry name" value="Calcium ATPase, transduction domain A"/>
    <property type="match status" value="1"/>
</dbReference>
<evidence type="ECO:0000259" key="11">
    <source>
        <dbReference type="Pfam" id="PF00122"/>
    </source>
</evidence>
<feature type="transmembrane region" description="Helical" evidence="10">
    <location>
        <begin position="261"/>
        <end position="283"/>
    </location>
</feature>
<keyword evidence="10" id="KW-0067">ATP-binding</keyword>
<dbReference type="NCBIfam" id="TIGR01494">
    <property type="entry name" value="ATPase_P-type"/>
    <property type="match status" value="2"/>
</dbReference>
<feature type="transmembrane region" description="Helical" evidence="10">
    <location>
        <begin position="236"/>
        <end position="255"/>
    </location>
</feature>
<comment type="caution">
    <text evidence="12">The sequence shown here is derived from an EMBL/GenBank/DDBJ whole genome shotgun (WGS) entry which is preliminary data.</text>
</comment>
<dbReference type="InterPro" id="IPR023298">
    <property type="entry name" value="ATPase_P-typ_TM_dom_sf"/>
</dbReference>
<evidence type="ECO:0000256" key="5">
    <source>
        <dbReference type="ARBA" id="ARBA00022967"/>
    </source>
</evidence>